<dbReference type="InterPro" id="IPR021857">
    <property type="entry name" value="DUF3467"/>
</dbReference>
<organism evidence="1 2">
    <name type="scientific">Aneurinibacillus aneurinilyticus ATCC 12856</name>
    <dbReference type="NCBI Taxonomy" id="649747"/>
    <lineage>
        <taxon>Bacteria</taxon>
        <taxon>Bacillati</taxon>
        <taxon>Bacillota</taxon>
        <taxon>Bacilli</taxon>
        <taxon>Bacillales</taxon>
        <taxon>Paenibacillaceae</taxon>
        <taxon>Aneurinibacillus group</taxon>
        <taxon>Aneurinibacillus</taxon>
    </lineage>
</organism>
<name>U1WQN2_ANEAE</name>
<proteinExistence type="predicted"/>
<evidence type="ECO:0000313" key="1">
    <source>
        <dbReference type="EMBL" id="ERI10909.1"/>
    </source>
</evidence>
<dbReference type="STRING" id="649747.HMPREF0083_01021"/>
<accession>U1WQN2</accession>
<dbReference type="Proteomes" id="UP000016511">
    <property type="component" value="Unassembled WGS sequence"/>
</dbReference>
<sequence>MSKEVIFIEDEDTQNIEKEKQNVFSVYANSFRIASGYSDTIITLLEQHPDGLNTLGRVRVSPQALKELTNRLKEIVEDYEKEYGPIPQRKANTKKVVKKVVKKEIN</sequence>
<evidence type="ECO:0000313" key="2">
    <source>
        <dbReference type="Proteomes" id="UP000016511"/>
    </source>
</evidence>
<dbReference type="HOGENOM" id="CLU_2217534_0_0_9"/>
<dbReference type="EMBL" id="AWSJ01000064">
    <property type="protein sequence ID" value="ERI10909.1"/>
    <property type="molecule type" value="Genomic_DNA"/>
</dbReference>
<comment type="caution">
    <text evidence="1">The sequence shown here is derived from an EMBL/GenBank/DDBJ whole genome shotgun (WGS) entry which is preliminary data.</text>
</comment>
<reference evidence="1 2" key="1">
    <citation type="submission" date="2013-08" db="EMBL/GenBank/DDBJ databases">
        <authorList>
            <person name="Weinstock G."/>
            <person name="Sodergren E."/>
            <person name="Wylie T."/>
            <person name="Fulton L."/>
            <person name="Fulton R."/>
            <person name="Fronick C."/>
            <person name="O'Laughlin M."/>
            <person name="Godfrey J."/>
            <person name="Miner T."/>
            <person name="Herter B."/>
            <person name="Appelbaum E."/>
            <person name="Cordes M."/>
            <person name="Lek S."/>
            <person name="Wollam A."/>
            <person name="Pepin K.H."/>
            <person name="Palsikar V.B."/>
            <person name="Mitreva M."/>
            <person name="Wilson R.K."/>
        </authorList>
    </citation>
    <scope>NUCLEOTIDE SEQUENCE [LARGE SCALE GENOMIC DNA]</scope>
    <source>
        <strain evidence="1 2">ATCC 12856</strain>
    </source>
</reference>
<dbReference type="Pfam" id="PF11950">
    <property type="entry name" value="DUF3467"/>
    <property type="match status" value="1"/>
</dbReference>
<dbReference type="RefSeq" id="WP_021624187.1">
    <property type="nucleotide sequence ID" value="NZ_KE952895.1"/>
</dbReference>
<dbReference type="GeneID" id="92841258"/>
<dbReference type="PATRIC" id="fig|649747.3.peg.927"/>
<dbReference type="AlphaFoldDB" id="U1WQN2"/>
<gene>
    <name evidence="1" type="ORF">HMPREF0083_01021</name>
</gene>
<keyword evidence="2" id="KW-1185">Reference proteome</keyword>
<evidence type="ECO:0008006" key="3">
    <source>
        <dbReference type="Google" id="ProtNLM"/>
    </source>
</evidence>
<protein>
    <recommendedName>
        <fullName evidence="3">DUF3467 domain-containing protein</fullName>
    </recommendedName>
</protein>